<name>A0AAN6YP36_9PEZI</name>
<evidence type="ECO:0000259" key="4">
    <source>
        <dbReference type="PROSITE" id="PS50975"/>
    </source>
</evidence>
<keyword evidence="3" id="KW-0067">ATP-binding</keyword>
<dbReference type="GO" id="GO:0046872">
    <property type="term" value="F:metal ion binding"/>
    <property type="evidence" value="ECO:0007669"/>
    <property type="project" value="InterPro"/>
</dbReference>
<organism evidence="5 6">
    <name type="scientific">Podospora fimiseda</name>
    <dbReference type="NCBI Taxonomy" id="252190"/>
    <lineage>
        <taxon>Eukaryota</taxon>
        <taxon>Fungi</taxon>
        <taxon>Dikarya</taxon>
        <taxon>Ascomycota</taxon>
        <taxon>Pezizomycotina</taxon>
        <taxon>Sordariomycetes</taxon>
        <taxon>Sordariomycetidae</taxon>
        <taxon>Sordariales</taxon>
        <taxon>Podosporaceae</taxon>
        <taxon>Podospora</taxon>
    </lineage>
</organism>
<dbReference type="EMBL" id="MU865506">
    <property type="protein sequence ID" value="KAK4221908.1"/>
    <property type="molecule type" value="Genomic_DNA"/>
</dbReference>
<protein>
    <submittedName>
        <fullName evidence="5">Glutathione synthetase</fullName>
    </submittedName>
</protein>
<keyword evidence="2" id="KW-0436">Ligase</keyword>
<dbReference type="PROSITE" id="PS50975">
    <property type="entry name" value="ATP_GRASP"/>
    <property type="match status" value="1"/>
</dbReference>
<dbReference type="PANTHER" id="PTHR23132">
    <property type="entry name" value="D-ALANINE--D-ALANINE LIGASE"/>
    <property type="match status" value="1"/>
</dbReference>
<gene>
    <name evidence="5" type="ORF">QBC38DRAFT_491141</name>
</gene>
<sequence length="400" mass="44070">MAIARPHRASPRHSLCFPSSLPSFNFTAHTICIKTGMAQIRATFRPAIPTRRADSTHQMFRLSTRHQLRSFAVGSTTKPRVAVLCQAIDPPFVTKPGKPVGKHELICNYLMNQGYGYRDSGADIAYGLQKSGIQVITPTTTPDPVEDDDWCFPDDEAGILSAILGGATHLWAANTNLSSSHPLHASLAIAKHADSVHVVGQPPKLVELFDNKEHTNNLLRKHTNFPLPTAYTLDTRNDGAIHLPSNLAFPLVAKPIRGRGSHGVRVCHDKPALVQHLSVLLQESLVVMLESFLSGEEATIAVMPPSNQKPRYWALPVVTRFNHEQGIAPYNDATLTSNCRAIAFSEFQTDATYTTVCRQCEQVAELLKVTAPIQIDVRRFTAERGSPFVIFDINMKPVSF</sequence>
<comment type="similarity">
    <text evidence="1">Belongs to the D-alanine--D-alanine ligase family.</text>
</comment>
<accession>A0AAN6YP36</accession>
<comment type="caution">
    <text evidence="5">The sequence shown here is derived from an EMBL/GenBank/DDBJ whole genome shotgun (WGS) entry which is preliminary data.</text>
</comment>
<dbReference type="InterPro" id="IPR013815">
    <property type="entry name" value="ATP_grasp_subdomain_1"/>
</dbReference>
<reference evidence="5" key="1">
    <citation type="journal article" date="2023" name="Mol. Phylogenet. Evol.">
        <title>Genome-scale phylogeny and comparative genomics of the fungal order Sordariales.</title>
        <authorList>
            <person name="Hensen N."/>
            <person name="Bonometti L."/>
            <person name="Westerberg I."/>
            <person name="Brannstrom I.O."/>
            <person name="Guillou S."/>
            <person name="Cros-Aarteil S."/>
            <person name="Calhoun S."/>
            <person name="Haridas S."/>
            <person name="Kuo A."/>
            <person name="Mondo S."/>
            <person name="Pangilinan J."/>
            <person name="Riley R."/>
            <person name="LaButti K."/>
            <person name="Andreopoulos B."/>
            <person name="Lipzen A."/>
            <person name="Chen C."/>
            <person name="Yan M."/>
            <person name="Daum C."/>
            <person name="Ng V."/>
            <person name="Clum A."/>
            <person name="Steindorff A."/>
            <person name="Ohm R.A."/>
            <person name="Martin F."/>
            <person name="Silar P."/>
            <person name="Natvig D.O."/>
            <person name="Lalanne C."/>
            <person name="Gautier V."/>
            <person name="Ament-Velasquez S.L."/>
            <person name="Kruys A."/>
            <person name="Hutchinson M.I."/>
            <person name="Powell A.J."/>
            <person name="Barry K."/>
            <person name="Miller A.N."/>
            <person name="Grigoriev I.V."/>
            <person name="Debuchy R."/>
            <person name="Gladieux P."/>
            <person name="Hiltunen Thoren M."/>
            <person name="Johannesson H."/>
        </authorList>
    </citation>
    <scope>NUCLEOTIDE SEQUENCE</scope>
    <source>
        <strain evidence="5">CBS 990.96</strain>
    </source>
</reference>
<dbReference type="Gene3D" id="3.30.1490.20">
    <property type="entry name" value="ATP-grasp fold, A domain"/>
    <property type="match status" value="1"/>
</dbReference>
<dbReference type="Proteomes" id="UP001301958">
    <property type="component" value="Unassembled WGS sequence"/>
</dbReference>
<dbReference type="InterPro" id="IPR011095">
    <property type="entry name" value="Dala_Dala_lig_C"/>
</dbReference>
<evidence type="ECO:0000256" key="1">
    <source>
        <dbReference type="ARBA" id="ARBA00010871"/>
    </source>
</evidence>
<dbReference type="InterPro" id="IPR011761">
    <property type="entry name" value="ATP-grasp"/>
</dbReference>
<keyword evidence="6" id="KW-1185">Reference proteome</keyword>
<dbReference type="GO" id="GO:0008716">
    <property type="term" value="F:D-alanine-D-alanine ligase activity"/>
    <property type="evidence" value="ECO:0007669"/>
    <property type="project" value="InterPro"/>
</dbReference>
<dbReference type="Gene3D" id="3.30.470.20">
    <property type="entry name" value="ATP-grasp fold, B domain"/>
    <property type="match status" value="1"/>
</dbReference>
<dbReference type="Pfam" id="PF07478">
    <property type="entry name" value="Dala_Dala_lig_C"/>
    <property type="match status" value="1"/>
</dbReference>
<dbReference type="GO" id="GO:0005524">
    <property type="term" value="F:ATP binding"/>
    <property type="evidence" value="ECO:0007669"/>
    <property type="project" value="UniProtKB-UniRule"/>
</dbReference>
<reference evidence="5" key="2">
    <citation type="submission" date="2023-05" db="EMBL/GenBank/DDBJ databases">
        <authorList>
            <consortium name="Lawrence Berkeley National Laboratory"/>
            <person name="Steindorff A."/>
            <person name="Hensen N."/>
            <person name="Bonometti L."/>
            <person name="Westerberg I."/>
            <person name="Brannstrom I.O."/>
            <person name="Guillou S."/>
            <person name="Cros-Aarteil S."/>
            <person name="Calhoun S."/>
            <person name="Haridas S."/>
            <person name="Kuo A."/>
            <person name="Mondo S."/>
            <person name="Pangilinan J."/>
            <person name="Riley R."/>
            <person name="Labutti K."/>
            <person name="Andreopoulos B."/>
            <person name="Lipzen A."/>
            <person name="Chen C."/>
            <person name="Yanf M."/>
            <person name="Daum C."/>
            <person name="Ng V."/>
            <person name="Clum A."/>
            <person name="Ohm R."/>
            <person name="Martin F."/>
            <person name="Silar P."/>
            <person name="Natvig D."/>
            <person name="Lalanne C."/>
            <person name="Gautier V."/>
            <person name="Ament-Velasquez S.L."/>
            <person name="Kruys A."/>
            <person name="Hutchinson M.I."/>
            <person name="Powell A.J."/>
            <person name="Barry K."/>
            <person name="Miller A.N."/>
            <person name="Grigoriev I.V."/>
            <person name="Debuchy R."/>
            <person name="Gladieux P."/>
            <person name="Thoren M.H."/>
            <person name="Johannesson H."/>
        </authorList>
    </citation>
    <scope>NUCLEOTIDE SEQUENCE</scope>
    <source>
        <strain evidence="5">CBS 990.96</strain>
    </source>
</reference>
<evidence type="ECO:0000313" key="6">
    <source>
        <dbReference type="Proteomes" id="UP001301958"/>
    </source>
</evidence>
<evidence type="ECO:0000313" key="5">
    <source>
        <dbReference type="EMBL" id="KAK4221908.1"/>
    </source>
</evidence>
<evidence type="ECO:0000256" key="2">
    <source>
        <dbReference type="ARBA" id="ARBA00022598"/>
    </source>
</evidence>
<proteinExistence type="inferred from homology"/>
<keyword evidence="3" id="KW-0547">Nucleotide-binding</keyword>
<evidence type="ECO:0000256" key="3">
    <source>
        <dbReference type="PROSITE-ProRule" id="PRU00409"/>
    </source>
</evidence>
<dbReference type="AlphaFoldDB" id="A0AAN6YP36"/>
<dbReference type="PANTHER" id="PTHR23132:SF23">
    <property type="entry name" value="D-ALANINE--D-ALANINE LIGASE B"/>
    <property type="match status" value="1"/>
</dbReference>
<dbReference type="SUPFAM" id="SSF56059">
    <property type="entry name" value="Glutathione synthetase ATP-binding domain-like"/>
    <property type="match status" value="1"/>
</dbReference>
<feature type="domain" description="ATP-grasp" evidence="4">
    <location>
        <begin position="217"/>
        <end position="303"/>
    </location>
</feature>